<feature type="region of interest" description="Disordered" evidence="1">
    <location>
        <begin position="212"/>
        <end position="250"/>
    </location>
</feature>
<dbReference type="GO" id="GO:0000445">
    <property type="term" value="C:THO complex part of transcription export complex"/>
    <property type="evidence" value="ECO:0007669"/>
    <property type="project" value="TreeGrafter"/>
</dbReference>
<feature type="compositionally biased region" description="Basic and acidic residues" evidence="1">
    <location>
        <begin position="698"/>
        <end position="717"/>
    </location>
</feature>
<feature type="compositionally biased region" description="Basic and acidic residues" evidence="1">
    <location>
        <begin position="238"/>
        <end position="250"/>
    </location>
</feature>
<keyword evidence="3" id="KW-1185">Reference proteome</keyword>
<feature type="compositionally biased region" description="Low complexity" evidence="1">
    <location>
        <begin position="729"/>
        <end position="746"/>
    </location>
</feature>
<protein>
    <recommendedName>
        <fullName evidence="4">THO complex subunit 1</fullName>
    </recommendedName>
</protein>
<feature type="region of interest" description="Disordered" evidence="1">
    <location>
        <begin position="305"/>
        <end position="355"/>
    </location>
</feature>
<dbReference type="GO" id="GO:0006406">
    <property type="term" value="P:mRNA export from nucleus"/>
    <property type="evidence" value="ECO:0007669"/>
    <property type="project" value="TreeGrafter"/>
</dbReference>
<feature type="region of interest" description="Disordered" evidence="1">
    <location>
        <begin position="637"/>
        <end position="753"/>
    </location>
</feature>
<evidence type="ECO:0000313" key="2">
    <source>
        <dbReference type="EMBL" id="KAF9936716.1"/>
    </source>
</evidence>
<feature type="compositionally biased region" description="Low complexity" evidence="1">
    <location>
        <begin position="9"/>
        <end position="20"/>
    </location>
</feature>
<dbReference type="OrthoDB" id="9402762at2759"/>
<feature type="compositionally biased region" description="Polar residues" evidence="1">
    <location>
        <begin position="346"/>
        <end position="355"/>
    </location>
</feature>
<dbReference type="PANTHER" id="PTHR13265">
    <property type="entry name" value="THO COMPLEX SUBUNIT 1"/>
    <property type="match status" value="1"/>
</dbReference>
<proteinExistence type="predicted"/>
<feature type="compositionally biased region" description="Polar residues" evidence="1">
    <location>
        <begin position="311"/>
        <end position="337"/>
    </location>
</feature>
<accession>A0A9P6INC2</accession>
<organism evidence="2 3">
    <name type="scientific">Modicella reniformis</name>
    <dbReference type="NCBI Taxonomy" id="1440133"/>
    <lineage>
        <taxon>Eukaryota</taxon>
        <taxon>Fungi</taxon>
        <taxon>Fungi incertae sedis</taxon>
        <taxon>Mucoromycota</taxon>
        <taxon>Mortierellomycotina</taxon>
        <taxon>Mortierellomycetes</taxon>
        <taxon>Mortierellales</taxon>
        <taxon>Mortierellaceae</taxon>
        <taxon>Modicella</taxon>
    </lineage>
</organism>
<feature type="region of interest" description="Disordered" evidence="1">
    <location>
        <begin position="1"/>
        <end position="23"/>
    </location>
</feature>
<reference evidence="2" key="1">
    <citation type="journal article" date="2020" name="Fungal Divers.">
        <title>Resolving the Mortierellaceae phylogeny through synthesis of multi-gene phylogenetics and phylogenomics.</title>
        <authorList>
            <person name="Vandepol N."/>
            <person name="Liber J."/>
            <person name="Desiro A."/>
            <person name="Na H."/>
            <person name="Kennedy M."/>
            <person name="Barry K."/>
            <person name="Grigoriev I.V."/>
            <person name="Miller A.N."/>
            <person name="O'Donnell K."/>
            <person name="Stajich J.E."/>
            <person name="Bonito G."/>
        </authorList>
    </citation>
    <scope>NUCLEOTIDE SEQUENCE</scope>
    <source>
        <strain evidence="2">MES-2147</strain>
    </source>
</reference>
<evidence type="ECO:0000256" key="1">
    <source>
        <dbReference type="SAM" id="MobiDB-lite"/>
    </source>
</evidence>
<gene>
    <name evidence="2" type="ORF">BGZ65_002109</name>
</gene>
<dbReference type="EMBL" id="JAAAHW010009745">
    <property type="protein sequence ID" value="KAF9936716.1"/>
    <property type="molecule type" value="Genomic_DNA"/>
</dbReference>
<evidence type="ECO:0008006" key="4">
    <source>
        <dbReference type="Google" id="ProtNLM"/>
    </source>
</evidence>
<name>A0A9P6INC2_9FUNG</name>
<dbReference type="AlphaFoldDB" id="A0A9P6INC2"/>
<dbReference type="InterPro" id="IPR021861">
    <property type="entry name" value="THO_THOC1"/>
</dbReference>
<dbReference type="PANTHER" id="PTHR13265:SF0">
    <property type="entry name" value="HPR1"/>
    <property type="match status" value="1"/>
</dbReference>
<dbReference type="Pfam" id="PF11957">
    <property type="entry name" value="efThoc1"/>
    <property type="match status" value="1"/>
</dbReference>
<sequence>MAAPRAKGAASVSQASTSTSPFKDQPNVLDASIRATLVPTLERHRQLDKAALLEAAFKQKLIAIQDELGTNITELKDAMFRCLDLLLRCSELELLDPSTPLNYIEEVLDFQTVECCEHIYDYIESRDTRLTVGMVAGRGKGLTLLRLCNELLRRLSKANNTKFRARILMFQSSLFPLTERSGVNLKGDFNTENVTLIETDEATMVPELALMPRRTRSEGENQVPNGESMDVDEVDSVTVHKEQRKDNDLDNAAREESLTFYAEFWSLQSFFCNPATLINSPKNIAKFQKGIERTLDKFAAIEENDQRTHEQGSTPSSFGSQEYSKSAEQPIRNSSAAGTKRKHTQINETTPGSSTHFPEFLTKLKLLQLELGYAQIDETTSDSSAHFAKFLTSPKLLQLEMVDPYFRKHILVQFLIIIQYLESHNANAKDAYAKIRTPNKSFQPQWVMEDKDQEWAASIKPRIFKELKATGEESGDDKFLQTVNAVLNHEESWVQWKAESCPSFEKPPMTPDEVEENQKKRQKLSAALTPLKQKLGCATLTDLWRDVEEQFDEDTGFGSNRPPRTVDEYLPGLPFEARRAHAMRLREGKGPLTEQETKELEQSRLWRGLRLGSRQYLHLYGKVIADTNYSAAKLSADIKEDERWEEEIKENGGKVPTPKAVETTSMGPTTEAASPEAKSTLESTGSDEKSDLAFLDRGGGRFDVVKGDNDIDMREGDLAGPDDEESVATDKMSSKDTSSSVKDNTSAAMSSTAVGTEPIVISLTNKKRDIDFS</sequence>
<comment type="caution">
    <text evidence="2">The sequence shown here is derived from an EMBL/GenBank/DDBJ whole genome shotgun (WGS) entry which is preliminary data.</text>
</comment>
<evidence type="ECO:0000313" key="3">
    <source>
        <dbReference type="Proteomes" id="UP000749646"/>
    </source>
</evidence>
<feature type="compositionally biased region" description="Polar residues" evidence="1">
    <location>
        <begin position="662"/>
        <end position="672"/>
    </location>
</feature>
<dbReference type="Proteomes" id="UP000749646">
    <property type="component" value="Unassembled WGS sequence"/>
</dbReference>